<evidence type="ECO:0000256" key="7">
    <source>
        <dbReference type="ARBA" id="ARBA00022692"/>
    </source>
</evidence>
<feature type="transmembrane region" description="Helical" evidence="12">
    <location>
        <begin position="169"/>
        <end position="190"/>
    </location>
</feature>
<evidence type="ECO:0000259" key="13">
    <source>
        <dbReference type="Pfam" id="PF00892"/>
    </source>
</evidence>
<keyword evidence="7 12" id="KW-0812">Transmembrane</keyword>
<evidence type="ECO:0000256" key="1">
    <source>
        <dbReference type="ARBA" id="ARBA00004141"/>
    </source>
</evidence>
<feature type="transmembrane region" description="Helical" evidence="12">
    <location>
        <begin position="773"/>
        <end position="793"/>
    </location>
</feature>
<feature type="transmembrane region" description="Helical" evidence="12">
    <location>
        <begin position="497"/>
        <end position="517"/>
    </location>
</feature>
<evidence type="ECO:0000256" key="8">
    <source>
        <dbReference type="ARBA" id="ARBA00022989"/>
    </source>
</evidence>
<feature type="transmembrane region" description="Helical" evidence="12">
    <location>
        <begin position="748"/>
        <end position="767"/>
    </location>
</feature>
<evidence type="ECO:0000256" key="2">
    <source>
        <dbReference type="ARBA" id="ARBA00004604"/>
    </source>
</evidence>
<feature type="transmembrane region" description="Helical" evidence="12">
    <location>
        <begin position="637"/>
        <end position="660"/>
    </location>
</feature>
<comment type="subcellular location">
    <subcellularLocation>
        <location evidence="1">Membrane</location>
        <topology evidence="1">Multi-pass membrane protein</topology>
    </subcellularLocation>
    <subcellularLocation>
        <location evidence="2">Nucleus</location>
        <location evidence="2">Nucleolus</location>
    </subcellularLocation>
</comment>
<keyword evidence="8 12" id="KW-1133">Transmembrane helix</keyword>
<reference evidence="14" key="1">
    <citation type="submission" date="2022-07" db="EMBL/GenBank/DDBJ databases">
        <title>Genome Sequence of Leucocoprinus birnbaumii.</title>
        <authorList>
            <person name="Buettner E."/>
        </authorList>
    </citation>
    <scope>NUCLEOTIDE SEQUENCE</scope>
    <source>
        <strain evidence="14">VT141</strain>
    </source>
</reference>
<keyword evidence="10" id="KW-0539">Nucleus</keyword>
<accession>A0AAD5VY79</accession>
<feature type="transmembrane region" description="Helical" evidence="12">
    <location>
        <begin position="844"/>
        <end position="862"/>
    </location>
</feature>
<feature type="region of interest" description="Disordered" evidence="11">
    <location>
        <begin position="229"/>
        <end position="281"/>
    </location>
</feature>
<dbReference type="InterPro" id="IPR037185">
    <property type="entry name" value="EmrE-like"/>
</dbReference>
<dbReference type="EMBL" id="JANIEX010000247">
    <property type="protein sequence ID" value="KAJ3570249.1"/>
    <property type="molecule type" value="Genomic_DNA"/>
</dbReference>
<feature type="domain" description="EamA" evidence="13">
    <location>
        <begin position="289"/>
        <end position="365"/>
    </location>
</feature>
<feature type="compositionally biased region" description="Basic residues" evidence="11">
    <location>
        <begin position="1082"/>
        <end position="1091"/>
    </location>
</feature>
<dbReference type="GO" id="GO:0030688">
    <property type="term" value="C:preribosome, small subunit precursor"/>
    <property type="evidence" value="ECO:0007669"/>
    <property type="project" value="InterPro"/>
</dbReference>
<comment type="similarity">
    <text evidence="3">Belongs to the SLC35F solute transporter family.</text>
</comment>
<feature type="transmembrane region" description="Helical" evidence="12">
    <location>
        <begin position="403"/>
        <end position="421"/>
    </location>
</feature>
<feature type="compositionally biased region" description="Basic residues" evidence="11">
    <location>
        <begin position="1147"/>
        <end position="1156"/>
    </location>
</feature>
<feature type="compositionally biased region" description="Polar residues" evidence="11">
    <location>
        <begin position="1134"/>
        <end position="1143"/>
    </location>
</feature>
<comment type="similarity">
    <text evidence="4">Belongs to the SLX9 family.</text>
</comment>
<feature type="transmembrane region" description="Helical" evidence="12">
    <location>
        <begin position="202"/>
        <end position="221"/>
    </location>
</feature>
<feature type="transmembrane region" description="Helical" evidence="12">
    <location>
        <begin position="666"/>
        <end position="687"/>
    </location>
</feature>
<feature type="region of interest" description="Disordered" evidence="11">
    <location>
        <begin position="1115"/>
        <end position="1172"/>
    </location>
</feature>
<dbReference type="InterPro" id="IPR000620">
    <property type="entry name" value="EamA_dom"/>
</dbReference>
<dbReference type="InterPro" id="IPR028160">
    <property type="entry name" value="Slx9-like"/>
</dbReference>
<dbReference type="Proteomes" id="UP001213000">
    <property type="component" value="Unassembled WGS sequence"/>
</dbReference>
<keyword evidence="15" id="KW-1185">Reference proteome</keyword>
<dbReference type="PANTHER" id="PTHR23051">
    <property type="entry name" value="SOLUTE CARRIER FAMILY 35, MEMBER F5"/>
    <property type="match status" value="1"/>
</dbReference>
<evidence type="ECO:0000256" key="9">
    <source>
        <dbReference type="ARBA" id="ARBA00023136"/>
    </source>
</evidence>
<evidence type="ECO:0000256" key="3">
    <source>
        <dbReference type="ARBA" id="ARBA00007863"/>
    </source>
</evidence>
<feature type="transmembrane region" description="Helical" evidence="12">
    <location>
        <begin position="296"/>
        <end position="315"/>
    </location>
</feature>
<feature type="transmembrane region" description="Helical" evidence="12">
    <location>
        <begin position="874"/>
        <end position="894"/>
    </location>
</feature>
<keyword evidence="9 12" id="KW-0472">Membrane</keyword>
<protein>
    <recommendedName>
        <fullName evidence="5">Ribosome biogenesis protein SLX9</fullName>
    </recommendedName>
</protein>
<feature type="transmembrane region" description="Helical" evidence="12">
    <location>
        <begin position="805"/>
        <end position="824"/>
    </location>
</feature>
<proteinExistence type="inferred from homology"/>
<dbReference type="GO" id="GO:0000329">
    <property type="term" value="C:fungal-type vacuole membrane"/>
    <property type="evidence" value="ECO:0007669"/>
    <property type="project" value="TreeGrafter"/>
</dbReference>
<dbReference type="Pfam" id="PF06027">
    <property type="entry name" value="SLC35F"/>
    <property type="match status" value="1"/>
</dbReference>
<evidence type="ECO:0000256" key="10">
    <source>
        <dbReference type="ARBA" id="ARBA00023242"/>
    </source>
</evidence>
<evidence type="ECO:0000256" key="4">
    <source>
        <dbReference type="ARBA" id="ARBA00011022"/>
    </source>
</evidence>
<dbReference type="Pfam" id="PF00892">
    <property type="entry name" value="EamA"/>
    <property type="match status" value="1"/>
</dbReference>
<evidence type="ECO:0000256" key="12">
    <source>
        <dbReference type="SAM" id="Phobius"/>
    </source>
</evidence>
<dbReference type="GO" id="GO:0000462">
    <property type="term" value="P:maturation of SSU-rRNA from tricistronic rRNA transcript (SSU-rRNA, 5.8S rRNA, LSU-rRNA)"/>
    <property type="evidence" value="ECO:0007669"/>
    <property type="project" value="InterPro"/>
</dbReference>
<gene>
    <name evidence="14" type="ORF">NP233_g4521</name>
</gene>
<dbReference type="GO" id="GO:0005730">
    <property type="term" value="C:nucleolus"/>
    <property type="evidence" value="ECO:0007669"/>
    <property type="project" value="UniProtKB-SubCell"/>
</dbReference>
<feature type="transmembrane region" description="Helical" evidence="12">
    <location>
        <begin position="529"/>
        <end position="558"/>
    </location>
</feature>
<feature type="region of interest" description="Disordered" evidence="11">
    <location>
        <begin position="566"/>
        <end position="592"/>
    </location>
</feature>
<evidence type="ECO:0000256" key="5">
    <source>
        <dbReference type="ARBA" id="ARBA00021321"/>
    </source>
</evidence>
<feature type="transmembrane region" description="Helical" evidence="12">
    <location>
        <begin position="909"/>
        <end position="931"/>
    </location>
</feature>
<feature type="transmembrane region" description="Helical" evidence="12">
    <location>
        <begin position="470"/>
        <end position="490"/>
    </location>
</feature>
<keyword evidence="6" id="KW-0813">Transport</keyword>
<dbReference type="AlphaFoldDB" id="A0AAD5VY79"/>
<dbReference type="Pfam" id="PF15341">
    <property type="entry name" value="SLX9"/>
    <property type="match status" value="1"/>
</dbReference>
<sequence>MGAVGSSPTVVIIFAPLTLLHVMAAIYLEYFGRPVGLWQTSRKLAHTLSEVLFICAWSAALSLSFDNYFTSLVPCAPPSAISWYNEMPRPPSNLPRFEGSRNGILLFARYFEPILHATKCMSPLDVIGSSRSDSPSYEMDALGAGNDIRVISKSPAGQTAKSPLNKKDYAIGLLFLLAVVLLWTTSNFVTQNLFVNGYEKPFLVTYLNTSAFAFYLIPYCVRRLWKRGEDNDSTSSRKGPDGTAEEYQPLATSEPVDEGGVESHPGSSRVALVPPRTPDVQEEQLPPLNVRQTAELAFAFCLLWFIANWSVNAALDYTTVASTTILSSTSGFFTLGIGRVFRVERLTVTKYAAVILSFAGVLLVSLSDASHSKIPASPVPAPSPGAPAPTTTKDVSQFLLGDLLALFSALFYALYVILLKVRIKDEERIDMQLFFGFVGLFNVLALWPLGFILHWTGVEKFELPTKAAEWYAIVVNMAITWSSDYLYVLAMLRTTPLVVTVGISLTIPVAIVGDLMMRTPIHAQNMVGAMLVLIGSPFLAHLGSHLTVTTNGAIVVIYSGELGSNKHKGTPQRRTREGFSTSRKPAALQASNSPDVKMDGTLLGEPEAHITANTRALVTDTTVSNSRSRDQRKDHTIGVFIFLVVIILWTASAFVTQILYRDGYDKPFLVTYASTGPFSLYLVPHFIQWAQRKSISNAGARDGYESLAASENENDTVTHISPERLVSPSTEEKIEDLSPLSVRETAEIGFTFCWLWFLANWVVNASINYTTVASSTIISSTSGFFTLGIGAIFGVERFTLSRVMAVAFCFLGVIMVSLSDSQAIDPSTFVSANSQASRPLFGDALALTSAVFYASYVVFLKVKVKVESRIDMQLFLGFVGFFDLLTCWPIGVILHKTGTERFELPASGIQWLALLTNMAILVLSDYLYLIAMLKTTPLLVTMGISLTIPLAVLGDFVLNSSLQAQCNLSYTTTDGEFLHLPLTANSAHWNRYPQPKERRSRTATRIHEPSVKLSKRTFAIQDNAVEHVEIGAAAAASGNEILAALDTTPAPQDALTKKDKQMIKRETFLHKLGVLKTPYSKSHARREKRKAKEQLAGSGLNEIQAILSTIAADEDEAAAAGQSDESANKRNNDDSNSMETDQQAGKARSKTQQKARKIGEGKSVPLSKNQRKRALQTEMFRQPLIRSNPEFAKNPFATIRTHAQNTLIKHQQPNQAVRAEKDGN</sequence>
<name>A0AAD5VY79_9AGAR</name>
<dbReference type="SUPFAM" id="SSF103481">
    <property type="entry name" value="Multidrug resistance efflux transporter EmrE"/>
    <property type="match status" value="2"/>
</dbReference>
<feature type="transmembrane region" description="Helical" evidence="12">
    <location>
        <begin position="321"/>
        <end position="341"/>
    </location>
</feature>
<dbReference type="GO" id="GO:0022857">
    <property type="term" value="F:transmembrane transporter activity"/>
    <property type="evidence" value="ECO:0007669"/>
    <property type="project" value="InterPro"/>
</dbReference>
<evidence type="ECO:0000256" key="6">
    <source>
        <dbReference type="ARBA" id="ARBA00022448"/>
    </source>
</evidence>
<feature type="transmembrane region" description="Helical" evidence="12">
    <location>
        <begin position="938"/>
        <end position="958"/>
    </location>
</feature>
<evidence type="ECO:0000256" key="11">
    <source>
        <dbReference type="SAM" id="MobiDB-lite"/>
    </source>
</evidence>
<evidence type="ECO:0000313" key="15">
    <source>
        <dbReference type="Proteomes" id="UP001213000"/>
    </source>
</evidence>
<feature type="transmembrane region" description="Helical" evidence="12">
    <location>
        <begin position="348"/>
        <end position="366"/>
    </location>
</feature>
<organism evidence="14 15">
    <name type="scientific">Leucocoprinus birnbaumii</name>
    <dbReference type="NCBI Taxonomy" id="56174"/>
    <lineage>
        <taxon>Eukaryota</taxon>
        <taxon>Fungi</taxon>
        <taxon>Dikarya</taxon>
        <taxon>Basidiomycota</taxon>
        <taxon>Agaricomycotina</taxon>
        <taxon>Agaricomycetes</taxon>
        <taxon>Agaricomycetidae</taxon>
        <taxon>Agaricales</taxon>
        <taxon>Agaricineae</taxon>
        <taxon>Agaricaceae</taxon>
        <taxon>Leucocoprinus</taxon>
    </lineage>
</organism>
<feature type="transmembrane region" description="Helical" evidence="12">
    <location>
        <begin position="433"/>
        <end position="458"/>
    </location>
</feature>
<dbReference type="PANTHER" id="PTHR23051:SF0">
    <property type="entry name" value="SOLUTE CARRIER FAMILY 35 MEMBER F5"/>
    <property type="match status" value="1"/>
</dbReference>
<feature type="region of interest" description="Disordered" evidence="11">
    <location>
        <begin position="1078"/>
        <end position="1097"/>
    </location>
</feature>
<feature type="compositionally biased region" description="Polar residues" evidence="11">
    <location>
        <begin position="578"/>
        <end position="592"/>
    </location>
</feature>
<comment type="caution">
    <text evidence="14">The sequence shown here is derived from an EMBL/GenBank/DDBJ whole genome shotgun (WGS) entry which is preliminary data.</text>
</comment>
<dbReference type="GO" id="GO:0030686">
    <property type="term" value="C:90S preribosome"/>
    <property type="evidence" value="ECO:0007669"/>
    <property type="project" value="InterPro"/>
</dbReference>
<evidence type="ECO:0000313" key="14">
    <source>
        <dbReference type="EMBL" id="KAJ3570249.1"/>
    </source>
</evidence>
<dbReference type="InterPro" id="IPR009262">
    <property type="entry name" value="SLC35_F1/F2/F6"/>
</dbReference>
<feature type="transmembrane region" description="Helical" evidence="12">
    <location>
        <begin position="12"/>
        <end position="32"/>
    </location>
</feature>